<evidence type="ECO:0000256" key="12">
    <source>
        <dbReference type="ARBA" id="ARBA00052335"/>
    </source>
</evidence>
<dbReference type="InterPro" id="IPR016181">
    <property type="entry name" value="Acyl_CoA_acyltransferase"/>
</dbReference>
<protein>
    <recommendedName>
        <fullName evidence="5">aralkylamine N-acetyltransferase</fullName>
        <ecNumber evidence="5">2.3.1.87</ecNumber>
    </recommendedName>
</protein>
<reference evidence="15 16" key="1">
    <citation type="submission" date="2024-03" db="EMBL/GenBank/DDBJ databases">
        <title>Adaptation during the transition from Ophiocordyceps entomopathogen to insect associate is accompanied by gene loss and intensified selection.</title>
        <authorList>
            <person name="Ward C.M."/>
            <person name="Onetto C.A."/>
            <person name="Borneman A.R."/>
        </authorList>
    </citation>
    <scope>NUCLEOTIDE SEQUENCE [LARGE SCALE GENOMIC DNA]</scope>
    <source>
        <strain evidence="15">AWRI1</strain>
        <tissue evidence="15">Single Adult Female</tissue>
    </source>
</reference>
<dbReference type="CDD" id="cd04301">
    <property type="entry name" value="NAT_SF"/>
    <property type="match status" value="1"/>
</dbReference>
<comment type="catalytic activity">
    <reaction evidence="13">
        <text>serotonin + acetyl-CoA = N-acetylserotonin + CoA + H(+)</text>
        <dbReference type="Rhea" id="RHEA:25217"/>
        <dbReference type="ChEBI" id="CHEBI:15378"/>
        <dbReference type="ChEBI" id="CHEBI:17697"/>
        <dbReference type="ChEBI" id="CHEBI:57287"/>
        <dbReference type="ChEBI" id="CHEBI:57288"/>
        <dbReference type="ChEBI" id="CHEBI:350546"/>
        <dbReference type="EC" id="2.3.1.87"/>
    </reaction>
    <physiologicalReaction direction="left-to-right" evidence="13">
        <dbReference type="Rhea" id="RHEA:25218"/>
    </physiologicalReaction>
</comment>
<evidence type="ECO:0000256" key="3">
    <source>
        <dbReference type="ARBA" id="ARBA00037926"/>
    </source>
</evidence>
<name>A0AAN9TQ19_9HEMI</name>
<comment type="pathway">
    <text evidence="3">Aromatic compound metabolism; melatonin biosynthesis; melatonin from serotonin: step 1/2.</text>
</comment>
<sequence>MVDSIIIQKHIPEEKYNEVIEHLRSNFFADEPLNKAVKLCDHGEKHHDLEMHSLKTLEDNLSVMAIDSNTNRIIGVALNGIQNPNDIKAAKEELLRAKDEKYKNIFSFLYDINRDLNLFAKYRVDQIFECRILSVDQNYRGQGLAQRLLEKSLEVAEEAGIKLFKQDATSFYTQKIAENMGFVSVFELRYKAYRNDDGKIIFETSEPHKFLKVMVKLLK</sequence>
<comment type="catalytic activity">
    <reaction evidence="10">
        <text>serotonin + (9Z)-octadecenoyl-CoA = N-(9Z-octadecenoyl)-serotonin + CoA + H(+)</text>
        <dbReference type="Rhea" id="RHEA:51392"/>
        <dbReference type="ChEBI" id="CHEBI:15378"/>
        <dbReference type="ChEBI" id="CHEBI:57287"/>
        <dbReference type="ChEBI" id="CHEBI:57387"/>
        <dbReference type="ChEBI" id="CHEBI:134064"/>
        <dbReference type="ChEBI" id="CHEBI:350546"/>
    </reaction>
    <physiologicalReaction direction="left-to-right" evidence="10">
        <dbReference type="Rhea" id="RHEA:51393"/>
    </physiologicalReaction>
</comment>
<evidence type="ECO:0000256" key="2">
    <source>
        <dbReference type="ARBA" id="ARBA00023315"/>
    </source>
</evidence>
<keyword evidence="2" id="KW-0012">Acyltransferase</keyword>
<dbReference type="PROSITE" id="PS51186">
    <property type="entry name" value="GNAT"/>
    <property type="match status" value="1"/>
</dbReference>
<keyword evidence="1" id="KW-0808">Transferase</keyword>
<feature type="domain" description="N-acetyltransferase" evidence="14">
    <location>
        <begin position="49"/>
        <end position="207"/>
    </location>
</feature>
<dbReference type="PANTHER" id="PTHR20905:SF32">
    <property type="entry name" value="ARYLALKYLAMINE N-ACETYLTRANSFERASE-LIKE 7, ISOFORM A"/>
    <property type="match status" value="1"/>
</dbReference>
<dbReference type="PANTHER" id="PTHR20905">
    <property type="entry name" value="N-ACETYLTRANSFERASE-RELATED"/>
    <property type="match status" value="1"/>
</dbReference>
<dbReference type="Gene3D" id="3.40.630.30">
    <property type="match status" value="1"/>
</dbReference>
<dbReference type="GO" id="GO:0004059">
    <property type="term" value="F:aralkylamine N-acetyltransferase activity"/>
    <property type="evidence" value="ECO:0007669"/>
    <property type="project" value="UniProtKB-EC"/>
</dbReference>
<dbReference type="SUPFAM" id="SSF55729">
    <property type="entry name" value="Acyl-CoA N-acyltransferases (Nat)"/>
    <property type="match status" value="1"/>
</dbReference>
<keyword evidence="16" id="KW-1185">Reference proteome</keyword>
<evidence type="ECO:0000256" key="1">
    <source>
        <dbReference type="ARBA" id="ARBA00022679"/>
    </source>
</evidence>
<dbReference type="Proteomes" id="UP001367676">
    <property type="component" value="Unassembled WGS sequence"/>
</dbReference>
<comment type="catalytic activity">
    <reaction evidence="12">
        <text>dopamine + hexadecanoyl-CoA = N-hexadecanoyl-dopamine + CoA + H(+)</text>
        <dbReference type="Rhea" id="RHEA:51376"/>
        <dbReference type="ChEBI" id="CHEBI:15378"/>
        <dbReference type="ChEBI" id="CHEBI:57287"/>
        <dbReference type="ChEBI" id="CHEBI:57379"/>
        <dbReference type="ChEBI" id="CHEBI:59905"/>
        <dbReference type="ChEBI" id="CHEBI:134058"/>
    </reaction>
    <physiologicalReaction direction="left-to-right" evidence="12">
        <dbReference type="Rhea" id="RHEA:51377"/>
    </physiologicalReaction>
</comment>
<dbReference type="AlphaFoldDB" id="A0AAN9TQ19"/>
<dbReference type="Pfam" id="PF13508">
    <property type="entry name" value="Acetyltransf_7"/>
    <property type="match status" value="1"/>
</dbReference>
<evidence type="ECO:0000256" key="11">
    <source>
        <dbReference type="ARBA" id="ARBA00052178"/>
    </source>
</evidence>
<evidence type="ECO:0000259" key="14">
    <source>
        <dbReference type="PROSITE" id="PS51186"/>
    </source>
</evidence>
<evidence type="ECO:0000256" key="13">
    <source>
        <dbReference type="ARBA" id="ARBA00052491"/>
    </source>
</evidence>
<evidence type="ECO:0000256" key="9">
    <source>
        <dbReference type="ARBA" id="ARBA00051711"/>
    </source>
</evidence>
<evidence type="ECO:0000313" key="16">
    <source>
        <dbReference type="Proteomes" id="UP001367676"/>
    </source>
</evidence>
<comment type="catalytic activity">
    <reaction evidence="11">
        <text>serotonin + hexadecanoyl-CoA = N-hexadecanoyl-serotonin + CoA + H(+)</text>
        <dbReference type="Rhea" id="RHEA:51384"/>
        <dbReference type="ChEBI" id="CHEBI:15378"/>
        <dbReference type="ChEBI" id="CHEBI:57287"/>
        <dbReference type="ChEBI" id="CHEBI:57379"/>
        <dbReference type="ChEBI" id="CHEBI:134059"/>
        <dbReference type="ChEBI" id="CHEBI:350546"/>
    </reaction>
    <physiologicalReaction direction="left-to-right" evidence="11">
        <dbReference type="Rhea" id="RHEA:51385"/>
    </physiologicalReaction>
</comment>
<evidence type="ECO:0000256" key="6">
    <source>
        <dbReference type="ARBA" id="ARBA00050189"/>
    </source>
</evidence>
<evidence type="ECO:0000256" key="5">
    <source>
        <dbReference type="ARBA" id="ARBA00039114"/>
    </source>
</evidence>
<evidence type="ECO:0000313" key="15">
    <source>
        <dbReference type="EMBL" id="KAK7600811.1"/>
    </source>
</evidence>
<comment type="caution">
    <text evidence="15">The sequence shown here is derived from an EMBL/GenBank/DDBJ whole genome shotgun (WGS) entry which is preliminary data.</text>
</comment>
<comment type="catalytic activity">
    <reaction evidence="7">
        <text>serotonin + octadecanoyl-CoA = N-octadecanoyl-serotonin + CoA + H(+)</text>
        <dbReference type="Rhea" id="RHEA:51400"/>
        <dbReference type="ChEBI" id="CHEBI:15378"/>
        <dbReference type="ChEBI" id="CHEBI:57287"/>
        <dbReference type="ChEBI" id="CHEBI:57394"/>
        <dbReference type="ChEBI" id="CHEBI:134065"/>
        <dbReference type="ChEBI" id="CHEBI:350546"/>
    </reaction>
    <physiologicalReaction direction="left-to-right" evidence="7">
        <dbReference type="Rhea" id="RHEA:51401"/>
    </physiologicalReaction>
</comment>
<evidence type="ECO:0000256" key="10">
    <source>
        <dbReference type="ARBA" id="ARBA00051823"/>
    </source>
</evidence>
<evidence type="ECO:0000256" key="7">
    <source>
        <dbReference type="ARBA" id="ARBA00050849"/>
    </source>
</evidence>
<dbReference type="FunFam" id="3.40.630.30:FF:000046">
    <property type="entry name" value="Dopamine N-acetyltransferase"/>
    <property type="match status" value="1"/>
</dbReference>
<comment type="catalytic activity">
    <reaction evidence="8">
        <text>serotonin + (5Z,8Z,11Z,14Z)-eicosatetraenoyl-CoA = N-[(5Z,8Z,11Z,14Z)-eicosatetraenoyl]-serotonin + CoA + H(+)</text>
        <dbReference type="Rhea" id="RHEA:51396"/>
        <dbReference type="ChEBI" id="CHEBI:15378"/>
        <dbReference type="ChEBI" id="CHEBI:57287"/>
        <dbReference type="ChEBI" id="CHEBI:57368"/>
        <dbReference type="ChEBI" id="CHEBI:132255"/>
        <dbReference type="ChEBI" id="CHEBI:350546"/>
    </reaction>
    <physiologicalReaction direction="left-to-right" evidence="8">
        <dbReference type="Rhea" id="RHEA:51397"/>
    </physiologicalReaction>
</comment>
<accession>A0AAN9TQ19</accession>
<evidence type="ECO:0000256" key="8">
    <source>
        <dbReference type="ARBA" id="ARBA00051284"/>
    </source>
</evidence>
<dbReference type="EC" id="2.3.1.87" evidence="5"/>
<comment type="catalytic activity">
    <reaction evidence="6">
        <text>dopamine + (9Z)-octadecenoyl-CoA = N-(9Z-octadecanoyl)-dopamine + CoA + H(+)</text>
        <dbReference type="Rhea" id="RHEA:51380"/>
        <dbReference type="ChEBI" id="CHEBI:15378"/>
        <dbReference type="ChEBI" id="CHEBI:31883"/>
        <dbReference type="ChEBI" id="CHEBI:57287"/>
        <dbReference type="ChEBI" id="CHEBI:57387"/>
        <dbReference type="ChEBI" id="CHEBI:59905"/>
    </reaction>
    <physiologicalReaction direction="left-to-right" evidence="6">
        <dbReference type="Rhea" id="RHEA:51381"/>
    </physiologicalReaction>
</comment>
<dbReference type="EMBL" id="JBBCAQ010000010">
    <property type="protein sequence ID" value="KAK7600811.1"/>
    <property type="molecule type" value="Genomic_DNA"/>
</dbReference>
<evidence type="ECO:0000256" key="4">
    <source>
        <dbReference type="ARBA" id="ARBA00038182"/>
    </source>
</evidence>
<comment type="similarity">
    <text evidence="4">Belongs to the acetyltransferase family. AANAT subfamily.</text>
</comment>
<proteinExistence type="inferred from homology"/>
<organism evidence="15 16">
    <name type="scientific">Parthenolecanium corni</name>
    <dbReference type="NCBI Taxonomy" id="536013"/>
    <lineage>
        <taxon>Eukaryota</taxon>
        <taxon>Metazoa</taxon>
        <taxon>Ecdysozoa</taxon>
        <taxon>Arthropoda</taxon>
        <taxon>Hexapoda</taxon>
        <taxon>Insecta</taxon>
        <taxon>Pterygota</taxon>
        <taxon>Neoptera</taxon>
        <taxon>Paraneoptera</taxon>
        <taxon>Hemiptera</taxon>
        <taxon>Sternorrhyncha</taxon>
        <taxon>Coccoidea</taxon>
        <taxon>Coccidae</taxon>
        <taxon>Parthenolecanium</taxon>
    </lineage>
</organism>
<gene>
    <name evidence="15" type="ORF">V9T40_008252</name>
</gene>
<comment type="catalytic activity">
    <reaction evidence="9">
        <text>dopamine + acetyl-CoA = N-acetyldopamine + CoA + H(+)</text>
        <dbReference type="Rhea" id="RHEA:51388"/>
        <dbReference type="ChEBI" id="CHEBI:15378"/>
        <dbReference type="ChEBI" id="CHEBI:57287"/>
        <dbReference type="ChEBI" id="CHEBI:57288"/>
        <dbReference type="ChEBI" id="CHEBI:59905"/>
        <dbReference type="ChEBI" id="CHEBI:125678"/>
    </reaction>
    <physiologicalReaction direction="left-to-right" evidence="9">
        <dbReference type="Rhea" id="RHEA:51389"/>
    </physiologicalReaction>
</comment>
<dbReference type="InterPro" id="IPR000182">
    <property type="entry name" value="GNAT_dom"/>
</dbReference>